<keyword evidence="5 6" id="KW-0833">Ubl conjugation pathway</keyword>
<evidence type="ECO:0000256" key="3">
    <source>
        <dbReference type="ARBA" id="ARBA00012485"/>
    </source>
</evidence>
<dbReference type="HOGENOM" id="CLU_002173_8_1_1"/>
<dbReference type="FunFam" id="3.30.2410.10:FF:000020">
    <property type="entry name" value="E3 ubiquitin-protein ligase UPL5"/>
    <property type="match status" value="1"/>
</dbReference>
<dbReference type="Proteomes" id="UP000002051">
    <property type="component" value="Chromosome 2"/>
</dbReference>
<evidence type="ECO:0000259" key="7">
    <source>
        <dbReference type="PROSITE" id="PS50237"/>
    </source>
</evidence>
<dbReference type="SUPFAM" id="SSF56204">
    <property type="entry name" value="Hect, E3 ligase catalytic domain"/>
    <property type="match status" value="1"/>
</dbReference>
<dbReference type="SMART" id="SM00119">
    <property type="entry name" value="HECTc"/>
    <property type="match status" value="1"/>
</dbReference>
<feature type="active site" description="Glycyl thioester intermediate" evidence="6">
    <location>
        <position position="743"/>
    </location>
</feature>
<gene>
    <name evidence="8" type="ordered locus">MTR_2g025950</name>
</gene>
<dbReference type="GO" id="GO:0016874">
    <property type="term" value="F:ligase activity"/>
    <property type="evidence" value="ECO:0007669"/>
    <property type="project" value="UniProtKB-KW"/>
</dbReference>
<name>G7IM34_MEDTR</name>
<dbReference type="EnsemblPlants" id="AES64485">
    <property type="protein sequence ID" value="AES64485"/>
    <property type="gene ID" value="MTR_2g025950"/>
</dbReference>
<reference evidence="8 10" key="2">
    <citation type="journal article" date="2014" name="BMC Genomics">
        <title>An improved genome release (version Mt4.0) for the model legume Medicago truncatula.</title>
        <authorList>
            <person name="Tang H."/>
            <person name="Krishnakumar V."/>
            <person name="Bidwell S."/>
            <person name="Rosen B."/>
            <person name="Chan A."/>
            <person name="Zhou S."/>
            <person name="Gentzbittel L."/>
            <person name="Childs K.L."/>
            <person name="Yandell M."/>
            <person name="Gundlach H."/>
            <person name="Mayer K.F."/>
            <person name="Schwartz D.C."/>
            <person name="Town C.D."/>
        </authorList>
    </citation>
    <scope>GENOME REANNOTATION</scope>
    <source>
        <strain evidence="9 10">cv. Jemalong A17</strain>
    </source>
</reference>
<dbReference type="EMBL" id="CM001218">
    <property type="protein sequence ID" value="AES64485.2"/>
    <property type="molecule type" value="Genomic_DNA"/>
</dbReference>
<evidence type="ECO:0000313" key="9">
    <source>
        <dbReference type="EnsemblPlants" id="AES64485"/>
    </source>
</evidence>
<accession>G7IM34</accession>
<evidence type="ECO:0000256" key="2">
    <source>
        <dbReference type="ARBA" id="ARBA00004906"/>
    </source>
</evidence>
<evidence type="ECO:0000256" key="5">
    <source>
        <dbReference type="ARBA" id="ARBA00022786"/>
    </source>
</evidence>
<accession>A0A0C3UZE6</accession>
<keyword evidence="10" id="KW-1185">Reference proteome</keyword>
<dbReference type="Gene3D" id="3.90.1750.10">
    <property type="entry name" value="Hect, E3 ligase catalytic domains"/>
    <property type="match status" value="1"/>
</dbReference>
<comment type="pathway">
    <text evidence="2">Protein modification; protein ubiquitination.</text>
</comment>
<sequence>MSQTTKTLTANHGKNHFSKLTCSSSKMKKVSETKSSKLQFFVRMWNSNTLVIRSLRECGIENDANLQLVGRLRSIVCPKVWKAKHYIVSLILRLCTGKSVIGASTIIDDCFTNYINDSEYFSVSMFMEIPSLLVDLYANGRIAYSVIKDFVKICLNSKDKKLQGVYLEVLLEFCELLRRTGCKSDDRLYVFCRDSFASLLTLVGGVSFHNPKGKVMLRGVFDCVHEIAYKLLRFLDLSMNCPTGEGLSFKVVLDFVKFSDHLRMGLAMHQATSDEFLNCAICYTEGPLFAGVVDQLHIVFIKLLSKMDKCLEVMEDCLVNKKHGKGDGAAVHNGWSHYIIILKVLFHISKFYSSAQEQFWGLFLRRKNVLPHMIVRYVKKTDDHRWLLENRIVTDFESRRHLVMMLFPYLNDEILGYEMLIDRSQVLAESFGYISQAMPRSLQGDLLMAFKNEKATGPGVLREWFVLVCQEIFNPRNALFVACPNDHRRFFPNTASMVNALHLRYFIFSGRIIALALKKKVHVGIVFACVFFKQLAGNYIITLEDIRNADPIMYSSCKQILEMDADYIDSDALGLTFSIEVEELGHREVIKLCPGGESLVVDSKNREKYVHLLIQNRFVTSISKQVSHFAQGFADIISCSRLEFFQFLDHEDFDWKLHGSENDINVEDWKAHTKYLGYKKNDRQISWFWKIVGKMSAEQKKVLLFFWTSVKHLPVEGFHGLSSTLLISKSREPGNHLPSSHTCFYKLCFPPYSSMAIMQDRLGIITQEHISCSFGTR</sequence>
<dbReference type="PANTHER" id="PTHR11254:SF424">
    <property type="entry name" value="E3 UBIQUITIN-PROTEIN LIGASE UPL5"/>
    <property type="match status" value="1"/>
</dbReference>
<dbReference type="CDD" id="cd00078">
    <property type="entry name" value="HECTc"/>
    <property type="match status" value="1"/>
</dbReference>
<feature type="domain" description="HECT" evidence="7">
    <location>
        <begin position="459"/>
        <end position="777"/>
    </location>
</feature>
<comment type="catalytic activity">
    <reaction evidence="1">
        <text>S-ubiquitinyl-[E2 ubiquitin-conjugating enzyme]-L-cysteine + [acceptor protein]-L-lysine = [E2 ubiquitin-conjugating enzyme]-L-cysteine + N(6)-ubiquitinyl-[acceptor protein]-L-lysine.</text>
        <dbReference type="EC" id="2.3.2.26"/>
    </reaction>
</comment>
<evidence type="ECO:0000256" key="6">
    <source>
        <dbReference type="PROSITE-ProRule" id="PRU00104"/>
    </source>
</evidence>
<evidence type="ECO:0000256" key="4">
    <source>
        <dbReference type="ARBA" id="ARBA00022679"/>
    </source>
</evidence>
<evidence type="ECO:0000256" key="1">
    <source>
        <dbReference type="ARBA" id="ARBA00000885"/>
    </source>
</evidence>
<dbReference type="InterPro" id="IPR035983">
    <property type="entry name" value="Hect_E3_ubiquitin_ligase"/>
</dbReference>
<dbReference type="EC" id="2.3.2.26" evidence="3"/>
<protein>
    <recommendedName>
        <fullName evidence="3">HECT-type E3 ubiquitin transferase</fullName>
        <ecNumber evidence="3">2.3.2.26</ecNumber>
    </recommendedName>
</protein>
<dbReference type="Pfam" id="PF00632">
    <property type="entry name" value="HECT"/>
    <property type="match status" value="1"/>
</dbReference>
<dbReference type="AlphaFoldDB" id="G7IM34"/>
<organism evidence="8 10">
    <name type="scientific">Medicago truncatula</name>
    <name type="common">Barrel medic</name>
    <name type="synonym">Medicago tribuloides</name>
    <dbReference type="NCBI Taxonomy" id="3880"/>
    <lineage>
        <taxon>Eukaryota</taxon>
        <taxon>Viridiplantae</taxon>
        <taxon>Streptophyta</taxon>
        <taxon>Embryophyta</taxon>
        <taxon>Tracheophyta</taxon>
        <taxon>Spermatophyta</taxon>
        <taxon>Magnoliopsida</taxon>
        <taxon>eudicotyledons</taxon>
        <taxon>Gunneridae</taxon>
        <taxon>Pentapetalae</taxon>
        <taxon>rosids</taxon>
        <taxon>fabids</taxon>
        <taxon>Fabales</taxon>
        <taxon>Fabaceae</taxon>
        <taxon>Papilionoideae</taxon>
        <taxon>50 kb inversion clade</taxon>
        <taxon>NPAAA clade</taxon>
        <taxon>Hologalegina</taxon>
        <taxon>IRL clade</taxon>
        <taxon>Trifolieae</taxon>
        <taxon>Medicago</taxon>
    </lineage>
</organism>
<dbReference type="STRING" id="3880.G7IM34"/>
<dbReference type="GO" id="GO:0005737">
    <property type="term" value="C:cytoplasm"/>
    <property type="evidence" value="ECO:0000318"/>
    <property type="project" value="GO_Central"/>
</dbReference>
<dbReference type="InterPro" id="IPR050409">
    <property type="entry name" value="E3_ubiq-protein_ligase"/>
</dbReference>
<dbReference type="InterPro" id="IPR000569">
    <property type="entry name" value="HECT_dom"/>
</dbReference>
<dbReference type="Gene3D" id="3.30.2410.10">
    <property type="entry name" value="Hect, E3 ligase catalytic domain"/>
    <property type="match status" value="1"/>
</dbReference>
<dbReference type="Gene3D" id="3.30.2160.10">
    <property type="entry name" value="Hect, E3 ligase catalytic domain"/>
    <property type="match status" value="1"/>
</dbReference>
<keyword evidence="4" id="KW-0808">Transferase</keyword>
<evidence type="ECO:0000313" key="8">
    <source>
        <dbReference type="EMBL" id="AES64485.2"/>
    </source>
</evidence>
<reference evidence="8 10" key="1">
    <citation type="journal article" date="2011" name="Nature">
        <title>The Medicago genome provides insight into the evolution of rhizobial symbioses.</title>
        <authorList>
            <person name="Young N.D."/>
            <person name="Debelle F."/>
            <person name="Oldroyd G.E."/>
            <person name="Geurts R."/>
            <person name="Cannon S.B."/>
            <person name="Udvardi M.K."/>
            <person name="Benedito V.A."/>
            <person name="Mayer K.F."/>
            <person name="Gouzy J."/>
            <person name="Schoof H."/>
            <person name="Van de Peer Y."/>
            <person name="Proost S."/>
            <person name="Cook D.R."/>
            <person name="Meyers B.C."/>
            <person name="Spannagl M."/>
            <person name="Cheung F."/>
            <person name="De Mita S."/>
            <person name="Krishnakumar V."/>
            <person name="Gundlach H."/>
            <person name="Zhou S."/>
            <person name="Mudge J."/>
            <person name="Bharti A.K."/>
            <person name="Murray J.D."/>
            <person name="Naoumkina M.A."/>
            <person name="Rosen B."/>
            <person name="Silverstein K.A."/>
            <person name="Tang H."/>
            <person name="Rombauts S."/>
            <person name="Zhao P.X."/>
            <person name="Zhou P."/>
            <person name="Barbe V."/>
            <person name="Bardou P."/>
            <person name="Bechner M."/>
            <person name="Bellec A."/>
            <person name="Berger A."/>
            <person name="Berges H."/>
            <person name="Bidwell S."/>
            <person name="Bisseling T."/>
            <person name="Choisne N."/>
            <person name="Couloux A."/>
            <person name="Denny R."/>
            <person name="Deshpande S."/>
            <person name="Dai X."/>
            <person name="Doyle J.J."/>
            <person name="Dudez A.M."/>
            <person name="Farmer A.D."/>
            <person name="Fouteau S."/>
            <person name="Franken C."/>
            <person name="Gibelin C."/>
            <person name="Gish J."/>
            <person name="Goldstein S."/>
            <person name="Gonzalez A.J."/>
            <person name="Green P.J."/>
            <person name="Hallab A."/>
            <person name="Hartog M."/>
            <person name="Hua A."/>
            <person name="Humphray S.J."/>
            <person name="Jeong D.H."/>
            <person name="Jing Y."/>
            <person name="Jocker A."/>
            <person name="Kenton S.M."/>
            <person name="Kim D.J."/>
            <person name="Klee K."/>
            <person name="Lai H."/>
            <person name="Lang C."/>
            <person name="Lin S."/>
            <person name="Macmil S.L."/>
            <person name="Magdelenat G."/>
            <person name="Matthews L."/>
            <person name="McCorrison J."/>
            <person name="Monaghan E.L."/>
            <person name="Mun J.H."/>
            <person name="Najar F.Z."/>
            <person name="Nicholson C."/>
            <person name="Noirot C."/>
            <person name="O'Bleness M."/>
            <person name="Paule C.R."/>
            <person name="Poulain J."/>
            <person name="Prion F."/>
            <person name="Qin B."/>
            <person name="Qu C."/>
            <person name="Retzel E.F."/>
            <person name="Riddle C."/>
            <person name="Sallet E."/>
            <person name="Samain S."/>
            <person name="Samson N."/>
            <person name="Sanders I."/>
            <person name="Saurat O."/>
            <person name="Scarpelli C."/>
            <person name="Schiex T."/>
            <person name="Segurens B."/>
            <person name="Severin A.J."/>
            <person name="Sherrier D.J."/>
            <person name="Shi R."/>
            <person name="Sims S."/>
            <person name="Singer S.R."/>
            <person name="Sinharoy S."/>
            <person name="Sterck L."/>
            <person name="Viollet A."/>
            <person name="Wang B.B."/>
            <person name="Wang K."/>
            <person name="Wang M."/>
            <person name="Wang X."/>
            <person name="Warfsmann J."/>
            <person name="Weissenbach J."/>
            <person name="White D.D."/>
            <person name="White J.D."/>
            <person name="Wiley G.B."/>
            <person name="Wincker P."/>
            <person name="Xing Y."/>
            <person name="Yang L."/>
            <person name="Yao Z."/>
            <person name="Ying F."/>
            <person name="Zhai J."/>
            <person name="Zhou L."/>
            <person name="Zuber A."/>
            <person name="Denarie J."/>
            <person name="Dixon R.A."/>
            <person name="May G.D."/>
            <person name="Schwartz D.C."/>
            <person name="Rogers J."/>
            <person name="Quetier F."/>
            <person name="Town C.D."/>
            <person name="Roe B.A."/>
        </authorList>
    </citation>
    <scope>NUCLEOTIDE SEQUENCE [LARGE SCALE GENOMIC DNA]</scope>
    <source>
        <strain evidence="8">A17</strain>
        <strain evidence="9 10">cv. Jemalong A17</strain>
    </source>
</reference>
<evidence type="ECO:0000313" key="10">
    <source>
        <dbReference type="Proteomes" id="UP000002051"/>
    </source>
</evidence>
<dbReference type="GO" id="GO:0006511">
    <property type="term" value="P:ubiquitin-dependent protein catabolic process"/>
    <property type="evidence" value="ECO:0000318"/>
    <property type="project" value="GO_Central"/>
</dbReference>
<keyword evidence="8" id="KW-0436">Ligase</keyword>
<proteinExistence type="predicted"/>
<dbReference type="PANTHER" id="PTHR11254">
    <property type="entry name" value="HECT DOMAIN UBIQUITIN-PROTEIN LIGASE"/>
    <property type="match status" value="1"/>
</dbReference>
<dbReference type="eggNOG" id="KOG0940">
    <property type="taxonomic scope" value="Eukaryota"/>
</dbReference>
<reference evidence="9" key="3">
    <citation type="submission" date="2015-04" db="UniProtKB">
        <authorList>
            <consortium name="EnsemblPlants"/>
        </authorList>
    </citation>
    <scope>IDENTIFICATION</scope>
    <source>
        <strain evidence="9">cv. Jemalong A17</strain>
    </source>
</reference>
<dbReference type="GO" id="GO:0061630">
    <property type="term" value="F:ubiquitin protein ligase activity"/>
    <property type="evidence" value="ECO:0000318"/>
    <property type="project" value="GO_Central"/>
</dbReference>
<dbReference type="PROSITE" id="PS50237">
    <property type="entry name" value="HECT"/>
    <property type="match status" value="1"/>
</dbReference>
<dbReference type="PaxDb" id="3880-AES64485"/>